<dbReference type="GO" id="GO:0038023">
    <property type="term" value="F:signaling receptor activity"/>
    <property type="evidence" value="ECO:0007669"/>
    <property type="project" value="UniProtKB-ARBA"/>
</dbReference>
<dbReference type="Proteomes" id="UP000014500">
    <property type="component" value="Unassembled WGS sequence"/>
</dbReference>
<evidence type="ECO:0000256" key="7">
    <source>
        <dbReference type="SAM" id="Phobius"/>
    </source>
</evidence>
<keyword evidence="9" id="KW-1185">Reference proteome</keyword>
<keyword evidence="3 7" id="KW-0812">Transmembrane</keyword>
<dbReference type="OMA" id="NDEYTHG"/>
<feature type="transmembrane region" description="Helical" evidence="7">
    <location>
        <begin position="85"/>
        <end position="106"/>
    </location>
</feature>
<evidence type="ECO:0000256" key="4">
    <source>
        <dbReference type="ARBA" id="ARBA00022989"/>
    </source>
</evidence>
<reference evidence="8" key="2">
    <citation type="submission" date="2015-02" db="UniProtKB">
        <authorList>
            <consortium name="EnsemblMetazoa"/>
        </authorList>
    </citation>
    <scope>IDENTIFICATION</scope>
</reference>
<feature type="transmembrane region" description="Helical" evidence="7">
    <location>
        <begin position="133"/>
        <end position="161"/>
    </location>
</feature>
<organism evidence="8 9">
    <name type="scientific">Strigamia maritima</name>
    <name type="common">European centipede</name>
    <name type="synonym">Geophilus maritimus</name>
    <dbReference type="NCBI Taxonomy" id="126957"/>
    <lineage>
        <taxon>Eukaryota</taxon>
        <taxon>Metazoa</taxon>
        <taxon>Ecdysozoa</taxon>
        <taxon>Arthropoda</taxon>
        <taxon>Myriapoda</taxon>
        <taxon>Chilopoda</taxon>
        <taxon>Pleurostigmophora</taxon>
        <taxon>Geophilomorpha</taxon>
        <taxon>Linotaeniidae</taxon>
        <taxon>Strigamia</taxon>
    </lineage>
</organism>
<dbReference type="Pfam" id="PF08395">
    <property type="entry name" value="7tm_7"/>
    <property type="match status" value="1"/>
</dbReference>
<keyword evidence="2" id="KW-1003">Cell membrane</keyword>
<comment type="subcellular location">
    <subcellularLocation>
        <location evidence="1">Cell membrane</location>
        <topology evidence="1">Multi-pass membrane protein</topology>
    </subcellularLocation>
</comment>
<dbReference type="PANTHER" id="PTHR21421:SF29">
    <property type="entry name" value="GUSTATORY RECEPTOR 5A FOR TREHALOSE-RELATED"/>
    <property type="match status" value="1"/>
</dbReference>
<evidence type="ECO:0000256" key="2">
    <source>
        <dbReference type="ARBA" id="ARBA00022475"/>
    </source>
</evidence>
<proteinExistence type="predicted"/>
<dbReference type="GO" id="GO:0005886">
    <property type="term" value="C:plasma membrane"/>
    <property type="evidence" value="ECO:0007669"/>
    <property type="project" value="UniProtKB-SubCell"/>
</dbReference>
<evidence type="ECO:0000256" key="1">
    <source>
        <dbReference type="ARBA" id="ARBA00004651"/>
    </source>
</evidence>
<evidence type="ECO:0000256" key="5">
    <source>
        <dbReference type="ARBA" id="ARBA00023136"/>
    </source>
</evidence>
<evidence type="ECO:0000256" key="3">
    <source>
        <dbReference type="ARBA" id="ARBA00022692"/>
    </source>
</evidence>
<keyword evidence="6" id="KW-0675">Receptor</keyword>
<protein>
    <recommendedName>
        <fullName evidence="10">Gustatory receptor</fullName>
    </recommendedName>
</protein>
<sequence length="405" mass="46416">MLNKVKYNNYLMEAKPNAVNVYTKRLKSIWKYMFNAYGLHVYKGDVTHGRKLFMLVLAVVQTIVFIHQLVSICYNFAFSTTISQLSFYAALLVSTFASVSSMGTFYKRRIAVAQLLNNLTDQLNRKFHDSKKVWVATLVSFIGPFALCILEAFCSILEIALQDNEGMDKFSGVYFFGVKPREKYLIIAKLLICFEYFIVLLVSVEFINISVGFFAHLCHMVYFRFNRLNMKLEKLLVNGKQLSSFDLQEYRKNHQLVCDETKELSDLWSPLCVFWILGFILNLCFDLRALWIKGNSPLFMIGFSADIARQLWLMFALFKVASHINTEAHKLGEKLVTLTVSQPSNDEYTHGDQMNHHVNYLLLSERLVNTSVGISVSGLFLLNASSFLSMAGTVMTYLIVLYQSS</sequence>
<evidence type="ECO:0008006" key="10">
    <source>
        <dbReference type="Google" id="ProtNLM"/>
    </source>
</evidence>
<dbReference type="PhylomeDB" id="T1JID1"/>
<dbReference type="HOGENOM" id="CLU_055904_0_0_1"/>
<evidence type="ECO:0000256" key="6">
    <source>
        <dbReference type="ARBA" id="ARBA00023170"/>
    </source>
</evidence>
<dbReference type="EnsemblMetazoa" id="SMAR013612-RA">
    <property type="protein sequence ID" value="SMAR013612-PA"/>
    <property type="gene ID" value="SMAR013612"/>
</dbReference>
<evidence type="ECO:0000313" key="9">
    <source>
        <dbReference type="Proteomes" id="UP000014500"/>
    </source>
</evidence>
<feature type="transmembrane region" description="Helical" evidence="7">
    <location>
        <begin position="267"/>
        <end position="285"/>
    </location>
</feature>
<accession>T1JID1</accession>
<dbReference type="AlphaFoldDB" id="T1JID1"/>
<keyword evidence="5 7" id="KW-0472">Membrane</keyword>
<keyword evidence="4 7" id="KW-1133">Transmembrane helix</keyword>
<feature type="transmembrane region" description="Helical" evidence="7">
    <location>
        <begin position="380"/>
        <end position="402"/>
    </location>
</feature>
<dbReference type="InterPro" id="IPR013604">
    <property type="entry name" value="7TM_chemorcpt"/>
</dbReference>
<evidence type="ECO:0000313" key="8">
    <source>
        <dbReference type="EnsemblMetazoa" id="SMAR013612-PA"/>
    </source>
</evidence>
<feature type="transmembrane region" description="Helical" evidence="7">
    <location>
        <begin position="52"/>
        <end position="79"/>
    </location>
</feature>
<dbReference type="PANTHER" id="PTHR21421">
    <property type="entry name" value="GUSTATORY RECEPTOR"/>
    <property type="match status" value="1"/>
</dbReference>
<dbReference type="EMBL" id="JH430541">
    <property type="status" value="NOT_ANNOTATED_CDS"/>
    <property type="molecule type" value="Genomic_DNA"/>
</dbReference>
<dbReference type="GO" id="GO:0050909">
    <property type="term" value="P:sensory perception of taste"/>
    <property type="evidence" value="ECO:0007669"/>
    <property type="project" value="InterPro"/>
</dbReference>
<name>T1JID1_STRMM</name>
<reference evidence="9" key="1">
    <citation type="submission" date="2011-05" db="EMBL/GenBank/DDBJ databases">
        <authorList>
            <person name="Richards S.R."/>
            <person name="Qu J."/>
            <person name="Jiang H."/>
            <person name="Jhangiani S.N."/>
            <person name="Agravi P."/>
            <person name="Goodspeed R."/>
            <person name="Gross S."/>
            <person name="Mandapat C."/>
            <person name="Jackson L."/>
            <person name="Mathew T."/>
            <person name="Pu L."/>
            <person name="Thornton R."/>
            <person name="Saada N."/>
            <person name="Wilczek-Boney K.B."/>
            <person name="Lee S."/>
            <person name="Kovar C."/>
            <person name="Wu Y."/>
            <person name="Scherer S.E."/>
            <person name="Worley K.C."/>
            <person name="Muzny D.M."/>
            <person name="Gibbs R."/>
        </authorList>
    </citation>
    <scope>NUCLEOTIDE SEQUENCE</scope>
    <source>
        <strain evidence="9">Brora</strain>
    </source>
</reference>
<dbReference type="GO" id="GO:0051606">
    <property type="term" value="P:detection of stimulus"/>
    <property type="evidence" value="ECO:0007669"/>
    <property type="project" value="UniProtKB-ARBA"/>
</dbReference>